<evidence type="ECO:0000313" key="1">
    <source>
        <dbReference type="EMBL" id="BBY82278.1"/>
    </source>
</evidence>
<name>A0A7I7ULE3_MYCPV</name>
<dbReference type="AlphaFoldDB" id="A0A7I7ULE3"/>
<protein>
    <submittedName>
        <fullName evidence="1">Uncharacterized protein</fullName>
    </submittedName>
</protein>
<evidence type="ECO:0000313" key="2">
    <source>
        <dbReference type="Proteomes" id="UP000467252"/>
    </source>
</evidence>
<proteinExistence type="predicted"/>
<accession>A0A7I7ULE3</accession>
<organism evidence="1 2">
    <name type="scientific">Mycolicibacterium pulveris</name>
    <name type="common">Mycobacterium pulveris</name>
    <dbReference type="NCBI Taxonomy" id="36813"/>
    <lineage>
        <taxon>Bacteria</taxon>
        <taxon>Bacillati</taxon>
        <taxon>Actinomycetota</taxon>
        <taxon>Actinomycetes</taxon>
        <taxon>Mycobacteriales</taxon>
        <taxon>Mycobacteriaceae</taxon>
        <taxon>Mycolicibacterium</taxon>
    </lineage>
</organism>
<dbReference type="EMBL" id="AP022599">
    <property type="protein sequence ID" value="BBY82278.1"/>
    <property type="molecule type" value="Genomic_DNA"/>
</dbReference>
<keyword evidence="2" id="KW-1185">Reference proteome</keyword>
<dbReference type="Proteomes" id="UP000467252">
    <property type="component" value="Chromosome"/>
</dbReference>
<sequence length="63" mass="7075">MDSLRHQPLATWHCLAGQLTPEQIAFLWKCDRNPDHPAGPDAHRRGLVRQALMYSELGPGSLN</sequence>
<reference evidence="1 2" key="1">
    <citation type="journal article" date="2019" name="Emerg. Microbes Infect.">
        <title>Comprehensive subspecies identification of 175 nontuberculous mycobacteria species based on 7547 genomic profiles.</title>
        <authorList>
            <person name="Matsumoto Y."/>
            <person name="Kinjo T."/>
            <person name="Motooka D."/>
            <person name="Nabeya D."/>
            <person name="Jung N."/>
            <person name="Uechi K."/>
            <person name="Horii T."/>
            <person name="Iida T."/>
            <person name="Fujita J."/>
            <person name="Nakamura S."/>
        </authorList>
    </citation>
    <scope>NUCLEOTIDE SEQUENCE [LARGE SCALE GENOMIC DNA]</scope>
    <source>
        <strain evidence="1 2">JCM 6370</strain>
    </source>
</reference>
<gene>
    <name evidence="1" type="ORF">MPUL_34360</name>
</gene>